<evidence type="ECO:0000313" key="2">
    <source>
        <dbReference type="Proteomes" id="UP000321323"/>
    </source>
</evidence>
<organism evidence="1 2">
    <name type="scientific">[Empedobacter] haloabium</name>
    <dbReference type="NCBI Taxonomy" id="592317"/>
    <lineage>
        <taxon>Bacteria</taxon>
        <taxon>Pseudomonadati</taxon>
        <taxon>Pseudomonadota</taxon>
        <taxon>Betaproteobacteria</taxon>
        <taxon>Burkholderiales</taxon>
        <taxon>Oxalobacteraceae</taxon>
        <taxon>Telluria group</taxon>
        <taxon>Telluria group incertae sedis</taxon>
    </lineage>
</organism>
<dbReference type="EMBL" id="CP136508">
    <property type="protein sequence ID" value="WUR15587.1"/>
    <property type="molecule type" value="Genomic_DNA"/>
</dbReference>
<protein>
    <submittedName>
        <fullName evidence="1">Uncharacterized protein</fullName>
    </submittedName>
</protein>
<keyword evidence="2" id="KW-1185">Reference proteome</keyword>
<dbReference type="Proteomes" id="UP000321323">
    <property type="component" value="Chromosome"/>
</dbReference>
<sequence length="109" mass="12341">MERDKKVLNLAELREVINSIFLHIENDLGVKEVELTEDYYWNIADEVLYMGDNIEGEVTVGSLHADLDFLHPLVNDKGQAFPLMLIHVAPLLRFMAMRTSAKKTIGADA</sequence>
<gene>
    <name evidence="1" type="ORF">E7V67_010940</name>
</gene>
<evidence type="ECO:0000313" key="1">
    <source>
        <dbReference type="EMBL" id="WUR15587.1"/>
    </source>
</evidence>
<accession>A0ABZ1US66</accession>
<name>A0ABZ1US66_9BURK</name>
<proteinExistence type="predicted"/>
<reference evidence="1 2" key="1">
    <citation type="journal article" date="2019" name="Int. J. Syst. Evol. Microbiol.">
        <title>The Draft Whole-Genome Sequence of the Antibiotic Producer Empedobacter haloabium ATCC 31962 Provides Indications for Its Taxonomic Reclassification.</title>
        <authorList>
            <person name="Miess H."/>
            <person name="Arlt P."/>
            <person name="Apel A.K."/>
            <person name="Weber T."/>
            <person name="Nieselt K."/>
            <person name="Hanssen F."/>
            <person name="Czemmel S."/>
            <person name="Nahnsen S."/>
            <person name="Gross H."/>
        </authorList>
    </citation>
    <scope>NUCLEOTIDE SEQUENCE [LARGE SCALE GENOMIC DNA]</scope>
    <source>
        <strain evidence="1 2">ATCC 31962</strain>
    </source>
</reference>